<evidence type="ECO:0000256" key="4">
    <source>
        <dbReference type="ARBA" id="ARBA00023136"/>
    </source>
</evidence>
<gene>
    <name evidence="10" type="ORF">Slin15195_G127880</name>
</gene>
<proteinExistence type="inferred from homology"/>
<evidence type="ECO:0000256" key="5">
    <source>
        <dbReference type="ARBA" id="ARBA00038359"/>
    </source>
</evidence>
<dbReference type="OrthoDB" id="5378633at2759"/>
<feature type="transmembrane region" description="Helical" evidence="7">
    <location>
        <begin position="264"/>
        <end position="288"/>
    </location>
</feature>
<evidence type="ECO:0000256" key="8">
    <source>
        <dbReference type="SAM" id="SignalP"/>
    </source>
</evidence>
<feature type="transmembrane region" description="Helical" evidence="7">
    <location>
        <begin position="141"/>
        <end position="159"/>
    </location>
</feature>
<comment type="subcellular location">
    <subcellularLocation>
        <location evidence="1">Membrane</location>
        <topology evidence="1">Multi-pass membrane protein</topology>
    </subcellularLocation>
</comment>
<evidence type="ECO:0000256" key="6">
    <source>
        <dbReference type="SAM" id="MobiDB-lite"/>
    </source>
</evidence>
<name>A0A9Q9B1X1_9PEZI</name>
<evidence type="ECO:0000256" key="3">
    <source>
        <dbReference type="ARBA" id="ARBA00022989"/>
    </source>
</evidence>
<evidence type="ECO:0000256" key="7">
    <source>
        <dbReference type="SAM" id="Phobius"/>
    </source>
</evidence>
<feature type="transmembrane region" description="Helical" evidence="7">
    <location>
        <begin position="300"/>
        <end position="324"/>
    </location>
</feature>
<accession>A0A9Q9B1X1</accession>
<evidence type="ECO:0000313" key="11">
    <source>
        <dbReference type="Proteomes" id="UP001056384"/>
    </source>
</evidence>
<evidence type="ECO:0000313" key="10">
    <source>
        <dbReference type="EMBL" id="USW59469.1"/>
    </source>
</evidence>
<dbReference type="Pfam" id="PF20684">
    <property type="entry name" value="Fung_rhodopsin"/>
    <property type="match status" value="1"/>
</dbReference>
<reference evidence="10" key="1">
    <citation type="submission" date="2022-06" db="EMBL/GenBank/DDBJ databases">
        <title>Complete genome sequences of two strains of the flax pathogen Septoria linicola.</title>
        <authorList>
            <person name="Lapalu N."/>
            <person name="Simon A."/>
            <person name="Demenou B."/>
            <person name="Paumier D."/>
            <person name="Guillot M.-P."/>
            <person name="Gout L."/>
            <person name="Valade R."/>
        </authorList>
    </citation>
    <scope>NUCLEOTIDE SEQUENCE</scope>
    <source>
        <strain evidence="10">SE15195</strain>
    </source>
</reference>
<sequence length="411" mass="46363">MRLFVRLLAVAVFISSVHADVRLSQRNEVNVTAQQELPICSIDCARRVSEQTGIICQPADPCYCNSNTPRSTALRQCLRTTCTLDEQLISQRFQASACQYLVNDRQAKIREVIYPLSGLAVLFTAARLLSRWPRLNGAGYWWDDFVVVLCVIPVVVFPVDSEMNLHYGLGRDMWSLDADQLTNFLLWFYIAEPLYITATRLTKLSLVLLYMRLWPEKSALRYTCMTVAILLILSIPAGFLPVLLQCMPVSYYWKHLELGTTGTCINQTILSIANAVIVIAFDVVVLLLPVRNLLNARVPWSTRLGVLSVFLVGFAVIACSGVRVSYISLYSKTSMNITFDYRGLAMWSHIEVYLSLVCCSMPQMPGLVRRVWTLLTTRPRTRFESDSSGAERASTKLWGDKYAPQVDTSRG</sequence>
<feature type="transmembrane region" description="Helical" evidence="7">
    <location>
        <begin position="184"/>
        <end position="210"/>
    </location>
</feature>
<feature type="signal peptide" evidence="8">
    <location>
        <begin position="1"/>
        <end position="19"/>
    </location>
</feature>
<feature type="transmembrane region" description="Helical" evidence="7">
    <location>
        <begin position="222"/>
        <end position="244"/>
    </location>
</feature>
<evidence type="ECO:0000256" key="2">
    <source>
        <dbReference type="ARBA" id="ARBA00022692"/>
    </source>
</evidence>
<dbReference type="EMBL" id="CP099429">
    <property type="protein sequence ID" value="USW59469.1"/>
    <property type="molecule type" value="Genomic_DNA"/>
</dbReference>
<keyword evidence="3 7" id="KW-1133">Transmembrane helix</keyword>
<organism evidence="10 11">
    <name type="scientific">Septoria linicola</name>
    <dbReference type="NCBI Taxonomy" id="215465"/>
    <lineage>
        <taxon>Eukaryota</taxon>
        <taxon>Fungi</taxon>
        <taxon>Dikarya</taxon>
        <taxon>Ascomycota</taxon>
        <taxon>Pezizomycotina</taxon>
        <taxon>Dothideomycetes</taxon>
        <taxon>Dothideomycetidae</taxon>
        <taxon>Mycosphaerellales</taxon>
        <taxon>Mycosphaerellaceae</taxon>
        <taxon>Septoria</taxon>
    </lineage>
</organism>
<keyword evidence="4 7" id="KW-0472">Membrane</keyword>
<dbReference type="AlphaFoldDB" id="A0A9Q9B1X1"/>
<keyword evidence="11" id="KW-1185">Reference proteome</keyword>
<feature type="domain" description="Rhodopsin" evidence="9">
    <location>
        <begin position="126"/>
        <end position="369"/>
    </location>
</feature>
<dbReference type="PANTHER" id="PTHR33048">
    <property type="entry name" value="PTH11-LIKE INTEGRAL MEMBRANE PROTEIN (AFU_ORTHOLOGUE AFUA_5G11245)"/>
    <property type="match status" value="1"/>
</dbReference>
<feature type="region of interest" description="Disordered" evidence="6">
    <location>
        <begin position="384"/>
        <end position="411"/>
    </location>
</feature>
<evidence type="ECO:0000259" key="9">
    <source>
        <dbReference type="Pfam" id="PF20684"/>
    </source>
</evidence>
<feature type="chain" id="PRO_5040243292" evidence="8">
    <location>
        <begin position="20"/>
        <end position="411"/>
    </location>
</feature>
<keyword evidence="2 7" id="KW-0812">Transmembrane</keyword>
<evidence type="ECO:0000256" key="1">
    <source>
        <dbReference type="ARBA" id="ARBA00004141"/>
    </source>
</evidence>
<dbReference type="GO" id="GO:0016020">
    <property type="term" value="C:membrane"/>
    <property type="evidence" value="ECO:0007669"/>
    <property type="project" value="UniProtKB-SubCell"/>
</dbReference>
<feature type="transmembrane region" description="Helical" evidence="7">
    <location>
        <begin position="112"/>
        <end position="129"/>
    </location>
</feature>
<dbReference type="InterPro" id="IPR049326">
    <property type="entry name" value="Rhodopsin_dom_fungi"/>
</dbReference>
<comment type="similarity">
    <text evidence="5">Belongs to the SAT4 family.</text>
</comment>
<dbReference type="PANTHER" id="PTHR33048:SF47">
    <property type="entry name" value="INTEGRAL MEMBRANE PROTEIN-RELATED"/>
    <property type="match status" value="1"/>
</dbReference>
<protein>
    <submittedName>
        <fullName evidence="10">Extracellular membrane protein, CFEM</fullName>
    </submittedName>
</protein>
<dbReference type="Proteomes" id="UP001056384">
    <property type="component" value="Chromosome 12"/>
</dbReference>
<keyword evidence="8" id="KW-0732">Signal</keyword>
<dbReference type="InterPro" id="IPR052337">
    <property type="entry name" value="SAT4-like"/>
</dbReference>